<organism evidence="2 3">
    <name type="scientific">Pelolinea submarina</name>
    <dbReference type="NCBI Taxonomy" id="913107"/>
    <lineage>
        <taxon>Bacteria</taxon>
        <taxon>Bacillati</taxon>
        <taxon>Chloroflexota</taxon>
        <taxon>Anaerolineae</taxon>
        <taxon>Anaerolineales</taxon>
        <taxon>Anaerolineaceae</taxon>
        <taxon>Pelolinea</taxon>
    </lineage>
</organism>
<dbReference type="SUPFAM" id="SSF102114">
    <property type="entry name" value="Radical SAM enzymes"/>
    <property type="match status" value="1"/>
</dbReference>
<dbReference type="Pfam" id="PF04055">
    <property type="entry name" value="Radical_SAM"/>
    <property type="match status" value="1"/>
</dbReference>
<dbReference type="InterPro" id="IPR007197">
    <property type="entry name" value="rSAM"/>
</dbReference>
<dbReference type="GO" id="GO:0003824">
    <property type="term" value="F:catalytic activity"/>
    <property type="evidence" value="ECO:0007669"/>
    <property type="project" value="InterPro"/>
</dbReference>
<name>A0A347ZTE1_9CHLR</name>
<evidence type="ECO:0000259" key="1">
    <source>
        <dbReference type="PROSITE" id="PS51918"/>
    </source>
</evidence>
<dbReference type="PANTHER" id="PTHR42731:SF1">
    <property type="entry name" value="RADICAL SAM DOMAIN PROTEIN"/>
    <property type="match status" value="1"/>
</dbReference>
<dbReference type="SMART" id="SM00729">
    <property type="entry name" value="Elp3"/>
    <property type="match status" value="1"/>
</dbReference>
<dbReference type="OrthoDB" id="9806827at2"/>
<dbReference type="Gene3D" id="3.80.30.20">
    <property type="entry name" value="tm_1862 like domain"/>
    <property type="match status" value="1"/>
</dbReference>
<evidence type="ECO:0000313" key="2">
    <source>
        <dbReference type="EMBL" id="REG10853.1"/>
    </source>
</evidence>
<keyword evidence="3" id="KW-1185">Reference proteome</keyword>
<dbReference type="InterPro" id="IPR045784">
    <property type="entry name" value="Radical_SAM_N2"/>
</dbReference>
<dbReference type="InterPro" id="IPR006638">
    <property type="entry name" value="Elp3/MiaA/NifB-like_rSAM"/>
</dbReference>
<proteinExistence type="predicted"/>
<dbReference type="Pfam" id="PF19864">
    <property type="entry name" value="Radical_SAM_N2"/>
    <property type="match status" value="1"/>
</dbReference>
<comment type="caution">
    <text evidence="2">The sequence shown here is derived from an EMBL/GenBank/DDBJ whole genome shotgun (WGS) entry which is preliminary data.</text>
</comment>
<accession>A0A347ZTE1</accession>
<dbReference type="RefSeq" id="WP_116224007.1">
    <property type="nucleotide sequence ID" value="NZ_AP018437.1"/>
</dbReference>
<dbReference type="Proteomes" id="UP000256388">
    <property type="component" value="Unassembled WGS sequence"/>
</dbReference>
<sequence length="618" mass="70005">MTDKELIQAFLDRYLLTISKPGRYTGGEFNQITKNWEQTELHFAFAFPDVYDIGLPNLGMSILYDQVNRRDDALAERVYAPWEDMEVLMRSHSIPLFSLESKQPLKKFDVVGFTLPYETLYTNLLNMLDLSGIPLRSGERSNDDPLILAGGHACFNPEPMHAFIDAFVIGEGEEIIHEIAEVVKAHKQAAAPRLDLLKALDDLPGIYVPSFYAVSYAEDGLIKEIHHIHKPEKTFVQKRIVKKLPKPVTNFLVPNVKAVNERAVIEIMRGCSRGCRFCQAGMITRPVRERPASEILEALEQSIESTGYEEVSLLSLSSSDHSQIAELIPQVMRMSESRNVTFSLPSLRVESFGPELIASMAGKRKGNFTIAPEAGSDVMRTRINKSIDGEDILATATQIFKMGWTNLKLYFMIGFPDETLEDIEGIVDLTRQIRSIGKRLVGGRVKIHISVNTLIPKAHTAFQWLGFSEKESILEKYRLIQSGLKNTGIKLDWPDYDNSMLEVWLSRGDRRLSDVIEAAWRGGARFDAWHEYYDVDIWQNAFGSNNIDPTFYSTRSRCTDEILPWDHIHTGVSKKYLLSELEKSRALETTADCRQICHGCGIQANYTISCENIRTESL</sequence>
<protein>
    <submittedName>
        <fullName evidence="2">Radical SAM family uncharacterized protein</fullName>
    </submittedName>
</protein>
<dbReference type="NCBIfam" id="TIGR03960">
    <property type="entry name" value="rSAM_fuse_unch"/>
    <property type="match status" value="1"/>
</dbReference>
<gene>
    <name evidence="2" type="ORF">DFR64_0720</name>
</gene>
<evidence type="ECO:0000313" key="3">
    <source>
        <dbReference type="Proteomes" id="UP000256388"/>
    </source>
</evidence>
<feature type="domain" description="Radical SAM core" evidence="1">
    <location>
        <begin position="257"/>
        <end position="490"/>
    </location>
</feature>
<dbReference type="EMBL" id="QUMS01000001">
    <property type="protein sequence ID" value="REG10853.1"/>
    <property type="molecule type" value="Genomic_DNA"/>
</dbReference>
<dbReference type="InterPro" id="IPR023404">
    <property type="entry name" value="rSAM_horseshoe"/>
</dbReference>
<dbReference type="InterPro" id="IPR058240">
    <property type="entry name" value="rSAM_sf"/>
</dbReference>
<dbReference type="InterPro" id="IPR023862">
    <property type="entry name" value="CHP03960_rSAM"/>
</dbReference>
<reference evidence="2 3" key="1">
    <citation type="submission" date="2018-08" db="EMBL/GenBank/DDBJ databases">
        <title>Genomic Encyclopedia of Type Strains, Phase IV (KMG-IV): sequencing the most valuable type-strain genomes for metagenomic binning, comparative biology and taxonomic classification.</title>
        <authorList>
            <person name="Goeker M."/>
        </authorList>
    </citation>
    <scope>NUCLEOTIDE SEQUENCE [LARGE SCALE GENOMIC DNA]</scope>
    <source>
        <strain evidence="2 3">DSM 23923</strain>
    </source>
</reference>
<dbReference type="SFLD" id="SFLDS00029">
    <property type="entry name" value="Radical_SAM"/>
    <property type="match status" value="1"/>
</dbReference>
<dbReference type="CDD" id="cd01335">
    <property type="entry name" value="Radical_SAM"/>
    <property type="match status" value="1"/>
</dbReference>
<dbReference type="GO" id="GO:0051536">
    <property type="term" value="F:iron-sulfur cluster binding"/>
    <property type="evidence" value="ECO:0007669"/>
    <property type="project" value="InterPro"/>
</dbReference>
<dbReference type="SFLD" id="SFLDG01082">
    <property type="entry name" value="B12-binding_domain_containing"/>
    <property type="match status" value="1"/>
</dbReference>
<dbReference type="PANTHER" id="PTHR42731">
    <property type="entry name" value="SLL1084 PROTEIN"/>
    <property type="match status" value="1"/>
</dbReference>
<dbReference type="AlphaFoldDB" id="A0A347ZTE1"/>
<dbReference type="PROSITE" id="PS51918">
    <property type="entry name" value="RADICAL_SAM"/>
    <property type="match status" value="1"/>
</dbReference>